<dbReference type="Proteomes" id="UP000705379">
    <property type="component" value="Unassembled WGS sequence"/>
</dbReference>
<dbReference type="Gene3D" id="3.30.530.20">
    <property type="match status" value="1"/>
</dbReference>
<evidence type="ECO:0000313" key="4">
    <source>
        <dbReference type="Proteomes" id="UP000705379"/>
    </source>
</evidence>
<comment type="caution">
    <text evidence="3">The sequence shown here is derived from an EMBL/GenBank/DDBJ whole genome shotgun (WGS) entry which is preliminary data.</text>
</comment>
<dbReference type="SUPFAM" id="SSF55961">
    <property type="entry name" value="Bet v1-like"/>
    <property type="match status" value="1"/>
</dbReference>
<dbReference type="EMBL" id="QTKU01000003">
    <property type="protein sequence ID" value="MBS8261219.1"/>
    <property type="molecule type" value="Genomic_DNA"/>
</dbReference>
<dbReference type="Pfam" id="PF08327">
    <property type="entry name" value="AHSA1"/>
    <property type="match status" value="1"/>
</dbReference>
<organism evidence="3 4">
    <name type="scientific">Roseibium polysiphoniae</name>
    <dbReference type="NCBI Taxonomy" id="2571221"/>
    <lineage>
        <taxon>Bacteria</taxon>
        <taxon>Pseudomonadati</taxon>
        <taxon>Pseudomonadota</taxon>
        <taxon>Alphaproteobacteria</taxon>
        <taxon>Hyphomicrobiales</taxon>
        <taxon>Stappiaceae</taxon>
        <taxon>Roseibium</taxon>
    </lineage>
</organism>
<reference evidence="3" key="1">
    <citation type="submission" date="2018-08" db="EMBL/GenBank/DDBJ databases">
        <authorList>
            <person name="Jin W."/>
            <person name="Wang H."/>
            <person name="Yang Y."/>
            <person name="Li M."/>
            <person name="Liu J."/>
        </authorList>
    </citation>
    <scope>NUCLEOTIDE SEQUENCE</scope>
    <source>
        <strain evidence="3">AESS21</strain>
    </source>
</reference>
<gene>
    <name evidence="3" type="ORF">DYI23_13430</name>
</gene>
<evidence type="ECO:0000259" key="2">
    <source>
        <dbReference type="Pfam" id="PF08327"/>
    </source>
</evidence>
<name>A0A944GT86_9HYPH</name>
<dbReference type="AlphaFoldDB" id="A0A944GT86"/>
<proteinExistence type="inferred from homology"/>
<evidence type="ECO:0000313" key="3">
    <source>
        <dbReference type="EMBL" id="MBS8261219.1"/>
    </source>
</evidence>
<dbReference type="InterPro" id="IPR013538">
    <property type="entry name" value="ASHA1/2-like_C"/>
</dbReference>
<dbReference type="InterPro" id="IPR023393">
    <property type="entry name" value="START-like_dom_sf"/>
</dbReference>
<evidence type="ECO:0000256" key="1">
    <source>
        <dbReference type="ARBA" id="ARBA00006817"/>
    </source>
</evidence>
<sequence>MSDDQTCQFECFIRAPREKVFAVLTEQLERWWTTVFDAANKGDLLDAGIDPQPGGACSETSSDGQLKTWGTVLSIEPPLYIRLAWQVSSAGSSLVDPATASRVMISLRQAGEGTRLELVHTDFIRHGDDAAACRELMCSKTGWPLRLSQLANACR</sequence>
<reference evidence="3" key="2">
    <citation type="journal article" date="2021" name="Microorganisms">
        <title>Bacterial Dimethylsulfoniopropionate Biosynthesis in the East China Sea.</title>
        <authorList>
            <person name="Liu J."/>
            <person name="Zhang Y."/>
            <person name="Liu J."/>
            <person name="Zhong H."/>
            <person name="Williams B.T."/>
            <person name="Zheng Y."/>
            <person name="Curson A.R.J."/>
            <person name="Sun C."/>
            <person name="Sun H."/>
            <person name="Song D."/>
            <person name="Wagner Mackenzie B."/>
            <person name="Bermejo Martinez A."/>
            <person name="Todd J.D."/>
            <person name="Zhang X.H."/>
        </authorList>
    </citation>
    <scope>NUCLEOTIDE SEQUENCE</scope>
    <source>
        <strain evidence="3">AESS21</strain>
    </source>
</reference>
<accession>A0A944GT86</accession>
<feature type="domain" description="Activator of Hsp90 ATPase homologue 1/2-like C-terminal" evidence="2">
    <location>
        <begin position="14"/>
        <end position="152"/>
    </location>
</feature>
<comment type="similarity">
    <text evidence="1">Belongs to the AHA1 family.</text>
</comment>
<dbReference type="RefSeq" id="WP_213216646.1">
    <property type="nucleotide sequence ID" value="NZ_QTKU01000003.1"/>
</dbReference>
<protein>
    <recommendedName>
        <fullName evidence="2">Activator of Hsp90 ATPase homologue 1/2-like C-terminal domain-containing protein</fullName>
    </recommendedName>
</protein>